<dbReference type="PROSITE" id="PS51898">
    <property type="entry name" value="TYR_RECOMBINASE"/>
    <property type="match status" value="1"/>
</dbReference>
<evidence type="ECO:0000256" key="1">
    <source>
        <dbReference type="ARBA" id="ARBA00022908"/>
    </source>
</evidence>
<keyword evidence="9" id="KW-1185">Reference proteome</keyword>
<dbReference type="Pfam" id="PF02899">
    <property type="entry name" value="Phage_int_SAM_1"/>
    <property type="match status" value="1"/>
</dbReference>
<dbReference type="InterPro" id="IPR011010">
    <property type="entry name" value="DNA_brk_join_enz"/>
</dbReference>
<organism evidence="8 9">
    <name type="scientific">Microbacterium lacticum</name>
    <dbReference type="NCBI Taxonomy" id="33885"/>
    <lineage>
        <taxon>Bacteria</taxon>
        <taxon>Bacillati</taxon>
        <taxon>Actinomycetota</taxon>
        <taxon>Actinomycetes</taxon>
        <taxon>Micrococcales</taxon>
        <taxon>Microbacteriaceae</taxon>
        <taxon>Microbacterium</taxon>
    </lineage>
</organism>
<dbReference type="Pfam" id="PF00589">
    <property type="entry name" value="Phage_integrase"/>
    <property type="match status" value="1"/>
</dbReference>
<dbReference type="Gene3D" id="1.10.443.10">
    <property type="entry name" value="Intergrase catalytic core"/>
    <property type="match status" value="1"/>
</dbReference>
<evidence type="ECO:0000259" key="6">
    <source>
        <dbReference type="PROSITE" id="PS51900"/>
    </source>
</evidence>
<feature type="domain" description="Tyr recombinase" evidence="5">
    <location>
        <begin position="119"/>
        <end position="304"/>
    </location>
</feature>
<dbReference type="GO" id="GO:0006310">
    <property type="term" value="P:DNA recombination"/>
    <property type="evidence" value="ECO:0007669"/>
    <property type="project" value="UniProtKB-KW"/>
</dbReference>
<gene>
    <name evidence="8" type="ORF">FHX68_0436</name>
    <name evidence="7" type="ORF">FHX68_2345</name>
</gene>
<keyword evidence="3" id="KW-0233">DNA recombination</keyword>
<dbReference type="PANTHER" id="PTHR30349">
    <property type="entry name" value="PHAGE INTEGRASE-RELATED"/>
    <property type="match status" value="1"/>
</dbReference>
<dbReference type="EMBL" id="VFPS01000001">
    <property type="protein sequence ID" value="TQN00355.1"/>
    <property type="molecule type" value="Genomic_DNA"/>
</dbReference>
<dbReference type="Proteomes" id="UP000319804">
    <property type="component" value="Unassembled WGS sequence"/>
</dbReference>
<evidence type="ECO:0000256" key="3">
    <source>
        <dbReference type="ARBA" id="ARBA00023172"/>
    </source>
</evidence>
<dbReference type="InterPro" id="IPR050090">
    <property type="entry name" value="Tyrosine_recombinase_XerCD"/>
</dbReference>
<evidence type="ECO:0000259" key="5">
    <source>
        <dbReference type="PROSITE" id="PS51898"/>
    </source>
</evidence>
<dbReference type="OrthoDB" id="9801717at2"/>
<feature type="domain" description="Core-binding (CB)" evidence="6">
    <location>
        <begin position="2"/>
        <end position="95"/>
    </location>
</feature>
<evidence type="ECO:0000256" key="4">
    <source>
        <dbReference type="PROSITE-ProRule" id="PRU01248"/>
    </source>
</evidence>
<reference evidence="8 9" key="1">
    <citation type="submission" date="2019-06" db="EMBL/GenBank/DDBJ databases">
        <title>Sequencing the genomes of 1000 actinobacteria strains.</title>
        <authorList>
            <person name="Klenk H.-P."/>
        </authorList>
    </citation>
    <scope>NUCLEOTIDE SEQUENCE [LARGE SCALE GENOMIC DNA]</scope>
    <source>
        <strain evidence="8 9">DSM 20427</strain>
    </source>
</reference>
<dbReference type="EMBL" id="VFPS01000004">
    <property type="protein sequence ID" value="TQM95014.1"/>
    <property type="molecule type" value="Genomic_DNA"/>
</dbReference>
<name>A0A4Y3UQM3_9MICO</name>
<dbReference type="PROSITE" id="PS51900">
    <property type="entry name" value="CB"/>
    <property type="match status" value="1"/>
</dbReference>
<evidence type="ECO:0000313" key="8">
    <source>
        <dbReference type="EMBL" id="TQN00355.1"/>
    </source>
</evidence>
<dbReference type="Gene3D" id="1.10.150.130">
    <property type="match status" value="1"/>
</dbReference>
<dbReference type="InterPro" id="IPR004107">
    <property type="entry name" value="Integrase_SAM-like_N"/>
</dbReference>
<protein>
    <submittedName>
        <fullName evidence="8">Site-specific recombinase XerD</fullName>
    </submittedName>
</protein>
<accession>A0A4Y3UQM3</accession>
<evidence type="ECO:0000313" key="9">
    <source>
        <dbReference type="Proteomes" id="UP000319804"/>
    </source>
</evidence>
<keyword evidence="1" id="KW-0229">DNA integration</keyword>
<evidence type="ECO:0000313" key="7">
    <source>
        <dbReference type="EMBL" id="TQM95014.1"/>
    </source>
</evidence>
<proteinExistence type="predicted"/>
<dbReference type="GO" id="GO:0015074">
    <property type="term" value="P:DNA integration"/>
    <property type="evidence" value="ECO:0007669"/>
    <property type="project" value="UniProtKB-KW"/>
</dbReference>
<dbReference type="GO" id="GO:0003677">
    <property type="term" value="F:DNA binding"/>
    <property type="evidence" value="ECO:0007669"/>
    <property type="project" value="UniProtKB-UniRule"/>
</dbReference>
<dbReference type="SUPFAM" id="SSF56349">
    <property type="entry name" value="DNA breaking-rejoining enzymes"/>
    <property type="match status" value="1"/>
</dbReference>
<dbReference type="InterPro" id="IPR044068">
    <property type="entry name" value="CB"/>
</dbReference>
<dbReference type="InterPro" id="IPR010998">
    <property type="entry name" value="Integrase_recombinase_N"/>
</dbReference>
<dbReference type="InterPro" id="IPR013762">
    <property type="entry name" value="Integrase-like_cat_sf"/>
</dbReference>
<comment type="caution">
    <text evidence="8">The sequence shown here is derived from an EMBL/GenBank/DDBJ whole genome shotgun (WGS) entry which is preliminary data.</text>
</comment>
<dbReference type="AlphaFoldDB" id="A0A4Y3UQM3"/>
<keyword evidence="2 4" id="KW-0238">DNA-binding</keyword>
<dbReference type="InterPro" id="IPR002104">
    <property type="entry name" value="Integrase_catalytic"/>
</dbReference>
<sequence>MTAFAPLLQAFFTDRLITQRHASANTIAAYRDTFRLLLAYLHEHTGTAPAGLDIGDLDATRIGGFLSHLEHERGNSPRTRNARLAAIHSLFSYAALRHPEHADTIARVLAIPAARIQRNLVTWLTDAETTALLDACDQTTRTGRRDHAMFALAIQTGLRVSELTGLNLADIRTGTGAHVHCLGKGRKERATPLLPDTIAIMNAWITERATPGTEPLFATTTGRRLSRDAVEARLRHTTAGAAKSCPSLTGKNVTVHTLRHTAAMRLLHAGVDATVIALWLGHENVATTSIYIHADMTIKEQAIAKTTPVGTSPSPRYQPSDTLLAFLDRL</sequence>
<dbReference type="RefSeq" id="WP_141381569.1">
    <property type="nucleotide sequence ID" value="NZ_BJNA01000094.1"/>
</dbReference>
<evidence type="ECO:0000256" key="2">
    <source>
        <dbReference type="ARBA" id="ARBA00023125"/>
    </source>
</evidence>
<dbReference type="PANTHER" id="PTHR30349:SF81">
    <property type="entry name" value="TYROSINE RECOMBINASE XERC"/>
    <property type="match status" value="1"/>
</dbReference>